<dbReference type="AlphaFoldDB" id="A0A146KW40"/>
<evidence type="ECO:0000313" key="1">
    <source>
        <dbReference type="EMBL" id="JAP99854.1"/>
    </source>
</evidence>
<organism evidence="1">
    <name type="scientific">Lygus hesperus</name>
    <name type="common">Western plant bug</name>
    <dbReference type="NCBI Taxonomy" id="30085"/>
    <lineage>
        <taxon>Eukaryota</taxon>
        <taxon>Metazoa</taxon>
        <taxon>Ecdysozoa</taxon>
        <taxon>Arthropoda</taxon>
        <taxon>Hexapoda</taxon>
        <taxon>Insecta</taxon>
        <taxon>Pterygota</taxon>
        <taxon>Neoptera</taxon>
        <taxon>Paraneoptera</taxon>
        <taxon>Hemiptera</taxon>
        <taxon>Heteroptera</taxon>
        <taxon>Panheteroptera</taxon>
        <taxon>Cimicomorpha</taxon>
        <taxon>Miridae</taxon>
        <taxon>Mirini</taxon>
        <taxon>Lygus</taxon>
    </lineage>
</organism>
<protein>
    <submittedName>
        <fullName evidence="1">Uncharacterized protein</fullName>
    </submittedName>
</protein>
<name>A0A146KW40_LYGHE</name>
<reference evidence="1" key="1">
    <citation type="journal article" date="2016" name="Gigascience">
        <title>De novo construction of an expanded transcriptome assembly for the western tarnished plant bug, Lygus hesperus.</title>
        <authorList>
            <person name="Tassone E.E."/>
            <person name="Geib S.M."/>
            <person name="Hall B."/>
            <person name="Fabrick J.A."/>
            <person name="Brent C.S."/>
            <person name="Hull J.J."/>
        </authorList>
    </citation>
    <scope>NUCLEOTIDE SEQUENCE</scope>
</reference>
<proteinExistence type="predicted"/>
<gene>
    <name evidence="1" type="ORF">g.59102</name>
</gene>
<dbReference type="EMBL" id="GDHC01018774">
    <property type="protein sequence ID" value="JAP99854.1"/>
    <property type="molecule type" value="Transcribed_RNA"/>
</dbReference>
<accession>A0A146KW40</accession>
<sequence length="148" mass="16489">MFTMEWSSVNAPLCYSRGYCASLPLNFQCVLCVKLCSVSSHCCLSSGGHCKCSVIHWSECLTSYCISCLAASCHVTFSRCHIRCTLLTSLCIAHRQKQNTQKHEVCARLVVLYMPYSTCNASEMCIFFRQCVTDRSCSLMCCDSDIAA</sequence>